<keyword evidence="2" id="KW-1185">Reference proteome</keyword>
<name>A0ABU6NR40_9BACI</name>
<dbReference type="RefSeq" id="WP_328239199.1">
    <property type="nucleotide sequence ID" value="NZ_JAROAS010000076.1"/>
</dbReference>
<proteinExistence type="predicted"/>
<evidence type="ECO:0000313" key="2">
    <source>
        <dbReference type="Proteomes" id="UP001341820"/>
    </source>
</evidence>
<dbReference type="Proteomes" id="UP001341820">
    <property type="component" value="Unassembled WGS sequence"/>
</dbReference>
<evidence type="ECO:0000313" key="1">
    <source>
        <dbReference type="EMBL" id="MED4130653.1"/>
    </source>
</evidence>
<organism evidence="1 2">
    <name type="scientific">Shouchella miscanthi</name>
    <dbReference type="NCBI Taxonomy" id="2598861"/>
    <lineage>
        <taxon>Bacteria</taxon>
        <taxon>Bacillati</taxon>
        <taxon>Bacillota</taxon>
        <taxon>Bacilli</taxon>
        <taxon>Bacillales</taxon>
        <taxon>Bacillaceae</taxon>
        <taxon>Shouchella</taxon>
    </lineage>
</organism>
<protein>
    <submittedName>
        <fullName evidence="1">Uncharacterized protein</fullName>
    </submittedName>
</protein>
<accession>A0ABU6NR40</accession>
<comment type="caution">
    <text evidence="1">The sequence shown here is derived from an EMBL/GenBank/DDBJ whole genome shotgun (WGS) entry which is preliminary data.</text>
</comment>
<dbReference type="EMBL" id="JAROAS010000076">
    <property type="protein sequence ID" value="MED4130653.1"/>
    <property type="molecule type" value="Genomic_DNA"/>
</dbReference>
<reference evidence="1 2" key="1">
    <citation type="submission" date="2023-03" db="EMBL/GenBank/DDBJ databases">
        <title>Bacillus Genome Sequencing.</title>
        <authorList>
            <person name="Dunlap C."/>
        </authorList>
    </citation>
    <scope>NUCLEOTIDE SEQUENCE [LARGE SCALE GENOMIC DNA]</scope>
    <source>
        <strain evidence="1 2">B-4107</strain>
    </source>
</reference>
<gene>
    <name evidence="1" type="ORF">P5F74_21300</name>
</gene>
<sequence>MSKFNYEDFVLILANEEDYKDHDALKQILKNEFNLDCLRANPRKLQQILLTMAQFFTIKKFL</sequence>